<evidence type="ECO:0000313" key="1">
    <source>
        <dbReference type="EMBL" id="PFX19316.1"/>
    </source>
</evidence>
<dbReference type="AlphaFoldDB" id="A0A2B4RQ58"/>
<sequence length="161" mass="17824">MKTHRVPCVTCFQNGGHQDADPDTKIAAENGKLLKAKQLFAHCIRFLKEEALEGIRERTGDEVYGAEEIQWVLTVPAIWTLKARQFMREAAYEAGLGSCNSPEQLLIAVESEAAALYYTDAEDLERLRGAHYIVVNIGVLSTSAYVSNAKATMNVNSFNKT</sequence>
<protein>
    <submittedName>
        <fullName evidence="1">Heat shock 70 kDa protein 12A</fullName>
    </submittedName>
</protein>
<dbReference type="InterPro" id="IPR043129">
    <property type="entry name" value="ATPase_NBD"/>
</dbReference>
<dbReference type="PANTHER" id="PTHR14187:SF5">
    <property type="entry name" value="HEAT SHOCK 70 KDA PROTEIN 12A"/>
    <property type="match status" value="1"/>
</dbReference>
<dbReference type="PANTHER" id="PTHR14187">
    <property type="entry name" value="ALPHA KINASE/ELONGATION FACTOR 2 KINASE"/>
    <property type="match status" value="1"/>
</dbReference>
<dbReference type="OrthoDB" id="5989976at2759"/>
<dbReference type="STRING" id="50429.A0A2B4RQ58"/>
<keyword evidence="1" id="KW-0346">Stress response</keyword>
<keyword evidence="2" id="KW-1185">Reference proteome</keyword>
<comment type="caution">
    <text evidence="1">The sequence shown here is derived from an EMBL/GenBank/DDBJ whole genome shotgun (WGS) entry which is preliminary data.</text>
</comment>
<name>A0A2B4RQ58_STYPI</name>
<reference evidence="2" key="1">
    <citation type="journal article" date="2017" name="bioRxiv">
        <title>Comparative analysis of the genomes of Stylophora pistillata and Acropora digitifera provides evidence for extensive differences between species of corals.</title>
        <authorList>
            <person name="Voolstra C.R."/>
            <person name="Li Y."/>
            <person name="Liew Y.J."/>
            <person name="Baumgarten S."/>
            <person name="Zoccola D."/>
            <person name="Flot J.-F."/>
            <person name="Tambutte S."/>
            <person name="Allemand D."/>
            <person name="Aranda M."/>
        </authorList>
    </citation>
    <scope>NUCLEOTIDE SEQUENCE [LARGE SCALE GENOMIC DNA]</scope>
</reference>
<organism evidence="1 2">
    <name type="scientific">Stylophora pistillata</name>
    <name type="common">Smooth cauliflower coral</name>
    <dbReference type="NCBI Taxonomy" id="50429"/>
    <lineage>
        <taxon>Eukaryota</taxon>
        <taxon>Metazoa</taxon>
        <taxon>Cnidaria</taxon>
        <taxon>Anthozoa</taxon>
        <taxon>Hexacorallia</taxon>
        <taxon>Scleractinia</taxon>
        <taxon>Astrocoeniina</taxon>
        <taxon>Pocilloporidae</taxon>
        <taxon>Stylophora</taxon>
    </lineage>
</organism>
<evidence type="ECO:0000313" key="2">
    <source>
        <dbReference type="Proteomes" id="UP000225706"/>
    </source>
</evidence>
<proteinExistence type="predicted"/>
<dbReference type="Proteomes" id="UP000225706">
    <property type="component" value="Unassembled WGS sequence"/>
</dbReference>
<dbReference type="SUPFAM" id="SSF53067">
    <property type="entry name" value="Actin-like ATPase domain"/>
    <property type="match status" value="1"/>
</dbReference>
<gene>
    <name evidence="1" type="primary">HSPA12A</name>
    <name evidence="1" type="ORF">AWC38_SpisGene16264</name>
</gene>
<dbReference type="EMBL" id="LSMT01000366">
    <property type="protein sequence ID" value="PFX19316.1"/>
    <property type="molecule type" value="Genomic_DNA"/>
</dbReference>
<accession>A0A2B4RQ58</accession>
<dbReference type="Gene3D" id="3.30.420.40">
    <property type="match status" value="1"/>
</dbReference>